<dbReference type="InterPro" id="IPR011146">
    <property type="entry name" value="HIT-like"/>
</dbReference>
<organism evidence="3 4">
    <name type="scientific">Rhizophagus irregularis</name>
    <dbReference type="NCBI Taxonomy" id="588596"/>
    <lineage>
        <taxon>Eukaryota</taxon>
        <taxon>Fungi</taxon>
        <taxon>Fungi incertae sedis</taxon>
        <taxon>Mucoromycota</taxon>
        <taxon>Glomeromycotina</taxon>
        <taxon>Glomeromycetes</taxon>
        <taxon>Glomerales</taxon>
        <taxon>Glomeraceae</taxon>
        <taxon>Rhizophagus</taxon>
    </lineage>
</organism>
<dbReference type="PRINTS" id="PR00332">
    <property type="entry name" value="HISTRIAD"/>
</dbReference>
<comment type="caution">
    <text evidence="1">Lacks conserved residue(s) required for the propagation of feature annotation.</text>
</comment>
<dbReference type="AlphaFoldDB" id="A0A916EFI1"/>
<evidence type="ECO:0000256" key="1">
    <source>
        <dbReference type="PROSITE-ProRule" id="PRU00464"/>
    </source>
</evidence>
<dbReference type="VEuPathDB" id="FungiDB:RhiirFUN_017886"/>
<protein>
    <recommendedName>
        <fullName evidence="2">HIT domain-containing protein</fullName>
    </recommendedName>
</protein>
<gene>
    <name evidence="3" type="ORF">CHRIB12_LOCUS16242</name>
</gene>
<proteinExistence type="predicted"/>
<evidence type="ECO:0000259" key="2">
    <source>
        <dbReference type="PROSITE" id="PS51084"/>
    </source>
</evidence>
<dbReference type="PANTHER" id="PTHR46648">
    <property type="entry name" value="HIT FAMILY PROTEIN 1"/>
    <property type="match status" value="1"/>
</dbReference>
<reference evidence="3" key="1">
    <citation type="submission" date="2020-05" db="EMBL/GenBank/DDBJ databases">
        <authorList>
            <person name="Rincon C."/>
            <person name="Sanders R I."/>
            <person name="Robbins C."/>
            <person name="Chaturvedi A."/>
        </authorList>
    </citation>
    <scope>NUCLEOTIDE SEQUENCE</scope>
    <source>
        <strain evidence="3">CHB12</strain>
    </source>
</reference>
<dbReference type="SUPFAM" id="SSF54197">
    <property type="entry name" value="HIT-like"/>
    <property type="match status" value="1"/>
</dbReference>
<dbReference type="OrthoDB" id="672793at2759"/>
<dbReference type="Gene3D" id="3.30.428.10">
    <property type="entry name" value="HIT-like"/>
    <property type="match status" value="1"/>
</dbReference>
<name>A0A916EFI1_9GLOM</name>
<dbReference type="InterPro" id="IPR036265">
    <property type="entry name" value="HIT-like_sf"/>
</dbReference>
<dbReference type="Proteomes" id="UP000684084">
    <property type="component" value="Unassembled WGS sequence"/>
</dbReference>
<sequence length="73" mass="8083">MSPINNPLFPRITPESPRNLSLNVKSNSVPSEDQKDCTFCKIVSGQLPCIKVFENDEILAFLDVAPISRGHTL</sequence>
<dbReference type="EMBL" id="CAGKOT010000039">
    <property type="protein sequence ID" value="CAB5378561.1"/>
    <property type="molecule type" value="Genomic_DNA"/>
</dbReference>
<feature type="domain" description="HIT" evidence="2">
    <location>
        <begin position="38"/>
        <end position="73"/>
    </location>
</feature>
<dbReference type="PANTHER" id="PTHR46648:SF1">
    <property type="entry name" value="ADENOSINE 5'-MONOPHOSPHORAMIDASE HNT1"/>
    <property type="match status" value="1"/>
</dbReference>
<dbReference type="GO" id="GO:0009117">
    <property type="term" value="P:nucleotide metabolic process"/>
    <property type="evidence" value="ECO:0007669"/>
    <property type="project" value="TreeGrafter"/>
</dbReference>
<evidence type="ECO:0000313" key="3">
    <source>
        <dbReference type="EMBL" id="CAB5378561.1"/>
    </source>
</evidence>
<comment type="caution">
    <text evidence="3">The sequence shown here is derived from an EMBL/GenBank/DDBJ whole genome shotgun (WGS) entry which is preliminary data.</text>
</comment>
<accession>A0A916EFI1</accession>
<dbReference type="InterPro" id="IPR001310">
    <property type="entry name" value="Histidine_triad_HIT"/>
</dbReference>
<dbReference type="GO" id="GO:0003824">
    <property type="term" value="F:catalytic activity"/>
    <property type="evidence" value="ECO:0007669"/>
    <property type="project" value="InterPro"/>
</dbReference>
<evidence type="ECO:0000313" key="4">
    <source>
        <dbReference type="Proteomes" id="UP000684084"/>
    </source>
</evidence>
<dbReference type="PROSITE" id="PS51084">
    <property type="entry name" value="HIT_2"/>
    <property type="match status" value="1"/>
</dbReference>